<dbReference type="InterPro" id="IPR023395">
    <property type="entry name" value="MCP_dom_sf"/>
</dbReference>
<organism evidence="13">
    <name type="scientific">Micromonas pusilla (strain CCMP1545)</name>
    <name type="common">Picoplanktonic green alga</name>
    <dbReference type="NCBI Taxonomy" id="564608"/>
    <lineage>
        <taxon>Eukaryota</taxon>
        <taxon>Viridiplantae</taxon>
        <taxon>Chlorophyta</taxon>
        <taxon>Mamiellophyceae</taxon>
        <taxon>Mamiellales</taxon>
        <taxon>Mamiellaceae</taxon>
        <taxon>Micromonas</taxon>
    </lineage>
</organism>
<evidence type="ECO:0000256" key="9">
    <source>
        <dbReference type="RuleBase" id="RU000488"/>
    </source>
</evidence>
<proteinExistence type="inferred from homology"/>
<dbReference type="OMA" id="CEIKQSL"/>
<feature type="repeat" description="Solcar" evidence="8">
    <location>
        <begin position="274"/>
        <end position="358"/>
    </location>
</feature>
<keyword evidence="6 10" id="KW-1133">Transmembrane helix</keyword>
<keyword evidence="3 8" id="KW-0812">Transmembrane</keyword>
<dbReference type="GO" id="GO:0055085">
    <property type="term" value="P:transmembrane transport"/>
    <property type="evidence" value="ECO:0007669"/>
    <property type="project" value="InterPro"/>
</dbReference>
<dbReference type="Pfam" id="PF13499">
    <property type="entry name" value="EF-hand_7"/>
    <property type="match status" value="1"/>
</dbReference>
<keyword evidence="5" id="KW-0106">Calcium</keyword>
<reference evidence="12 13" key="1">
    <citation type="journal article" date="2009" name="Science">
        <title>Green evolution and dynamic adaptations revealed by genomes of the marine picoeukaryotes Micromonas.</title>
        <authorList>
            <person name="Worden A.Z."/>
            <person name="Lee J.H."/>
            <person name="Mock T."/>
            <person name="Rouze P."/>
            <person name="Simmons M.P."/>
            <person name="Aerts A.L."/>
            <person name="Allen A.E."/>
            <person name="Cuvelier M.L."/>
            <person name="Derelle E."/>
            <person name="Everett M.V."/>
            <person name="Foulon E."/>
            <person name="Grimwood J."/>
            <person name="Gundlach H."/>
            <person name="Henrissat B."/>
            <person name="Napoli C."/>
            <person name="McDonald S.M."/>
            <person name="Parker M.S."/>
            <person name="Rombauts S."/>
            <person name="Salamov A."/>
            <person name="Von Dassow P."/>
            <person name="Badger J.H."/>
            <person name="Coutinho P.M."/>
            <person name="Demir E."/>
            <person name="Dubchak I."/>
            <person name="Gentemann C."/>
            <person name="Eikrem W."/>
            <person name="Gready J.E."/>
            <person name="John U."/>
            <person name="Lanier W."/>
            <person name="Lindquist E.A."/>
            <person name="Lucas S."/>
            <person name="Mayer K.F."/>
            <person name="Moreau H."/>
            <person name="Not F."/>
            <person name="Otillar R."/>
            <person name="Panaud O."/>
            <person name="Pangilinan J."/>
            <person name="Paulsen I."/>
            <person name="Piegu B."/>
            <person name="Poliakov A."/>
            <person name="Robbens S."/>
            <person name="Schmutz J."/>
            <person name="Toulza E."/>
            <person name="Wyss T."/>
            <person name="Zelensky A."/>
            <person name="Zhou K."/>
            <person name="Armbrust E.V."/>
            <person name="Bhattacharya D."/>
            <person name="Goodenough U.W."/>
            <person name="Van de Peer Y."/>
            <person name="Grigoriev I.V."/>
        </authorList>
    </citation>
    <scope>NUCLEOTIDE SEQUENCE [LARGE SCALE GENOMIC DNA]</scope>
    <source>
        <strain evidence="12 13">CCMP1545</strain>
    </source>
</reference>
<dbReference type="Gene3D" id="1.50.40.10">
    <property type="entry name" value="Mitochondrial carrier domain"/>
    <property type="match status" value="1"/>
</dbReference>
<evidence type="ECO:0000256" key="2">
    <source>
        <dbReference type="ARBA" id="ARBA00022448"/>
    </source>
</evidence>
<dbReference type="EMBL" id="GG663735">
    <property type="protein sequence ID" value="EEH61078.1"/>
    <property type="molecule type" value="Genomic_DNA"/>
</dbReference>
<gene>
    <name evidence="12" type="ORF">MICPUCDRAFT_12622</name>
</gene>
<keyword evidence="13" id="KW-1185">Reference proteome</keyword>
<dbReference type="PROSITE" id="PS00018">
    <property type="entry name" value="EF_HAND_1"/>
    <property type="match status" value="1"/>
</dbReference>
<dbReference type="STRING" id="564608.C1MJG0"/>
<feature type="transmembrane region" description="Helical" evidence="10">
    <location>
        <begin position="329"/>
        <end position="350"/>
    </location>
</feature>
<dbReference type="InterPro" id="IPR018247">
    <property type="entry name" value="EF_Hand_1_Ca_BS"/>
</dbReference>
<comment type="similarity">
    <text evidence="9">Belongs to the mitochondrial carrier (TC 2.A.29) family.</text>
</comment>
<keyword evidence="4" id="KW-0677">Repeat</keyword>
<dbReference type="OrthoDB" id="270584at2759"/>
<evidence type="ECO:0000259" key="11">
    <source>
        <dbReference type="PROSITE" id="PS50222"/>
    </source>
</evidence>
<evidence type="ECO:0000256" key="5">
    <source>
        <dbReference type="ARBA" id="ARBA00022837"/>
    </source>
</evidence>
<dbReference type="PROSITE" id="PS50920">
    <property type="entry name" value="SOLCAR"/>
    <property type="match status" value="3"/>
</dbReference>
<dbReference type="Proteomes" id="UP000001876">
    <property type="component" value="Unassembled WGS sequence"/>
</dbReference>
<dbReference type="eggNOG" id="KOG0036">
    <property type="taxonomic scope" value="Eukaryota"/>
</dbReference>
<dbReference type="RefSeq" id="XP_003055826.1">
    <property type="nucleotide sequence ID" value="XM_003055780.1"/>
</dbReference>
<dbReference type="Pfam" id="PF00153">
    <property type="entry name" value="Mito_carr"/>
    <property type="match status" value="3"/>
</dbReference>
<evidence type="ECO:0000256" key="3">
    <source>
        <dbReference type="ARBA" id="ARBA00022692"/>
    </source>
</evidence>
<dbReference type="InterPro" id="IPR011992">
    <property type="entry name" value="EF-hand-dom_pair"/>
</dbReference>
<feature type="repeat" description="Solcar" evidence="8">
    <location>
        <begin position="368"/>
        <end position="457"/>
    </location>
</feature>
<dbReference type="SMR" id="C1MJG0"/>
<dbReference type="GeneID" id="9680575"/>
<evidence type="ECO:0000313" key="12">
    <source>
        <dbReference type="EMBL" id="EEH61078.1"/>
    </source>
</evidence>
<accession>C1MJG0</accession>
<keyword evidence="7 8" id="KW-0472">Membrane</keyword>
<dbReference type="Gene3D" id="1.10.238.10">
    <property type="entry name" value="EF-hand"/>
    <property type="match status" value="1"/>
</dbReference>
<dbReference type="SUPFAM" id="SSF47473">
    <property type="entry name" value="EF-hand"/>
    <property type="match status" value="1"/>
</dbReference>
<evidence type="ECO:0000256" key="7">
    <source>
        <dbReference type="ARBA" id="ARBA00023136"/>
    </source>
</evidence>
<dbReference type="InterPro" id="IPR002067">
    <property type="entry name" value="MCP"/>
</dbReference>
<evidence type="ECO:0000313" key="13">
    <source>
        <dbReference type="Proteomes" id="UP000001876"/>
    </source>
</evidence>
<dbReference type="GO" id="GO:0005743">
    <property type="term" value="C:mitochondrial inner membrane"/>
    <property type="evidence" value="ECO:0007669"/>
    <property type="project" value="UniProtKB-SubCell"/>
</dbReference>
<dbReference type="KEGG" id="mpp:MICPUCDRAFT_12622"/>
<protein>
    <submittedName>
        <fullName evidence="12">Mitochondrial carrier family</fullName>
    </submittedName>
</protein>
<evidence type="ECO:0000256" key="1">
    <source>
        <dbReference type="ARBA" id="ARBA00004448"/>
    </source>
</evidence>
<sequence>MERESRLRELFSRIDARRRGFIAQEDLDLFAQSLRMPRAFVHDFVDEGDQSGDGKMSFEEFAAFVRSKEISLQASYESLQPDARGKIYGWRLKKNLRNMELRTGRYNTRKKIRRRGLQQMLKYVDDSAILTAADFRDMMILIPQGQLETVSPYFMKVGLDVGTRRLPIPDRRKDGSPWGHLLAGGLAGIASKTVSSPLNVVAVRAIASGDVNGPRTVGDLARAMSKIARGPEGARGLFKGNMSNSVASAPGKAFDFFAYATYKRFLLKGEDREPTNLERLLAGSLAGMTSDTLLYPLEVVSTRVSMNLGKPSNVFATARAIAKAGGVRALYAGWGAAMVGVVPYAGISFGCYDMLSTAYRKRLGGETAGPLPTLCFGFASGLLASTLSFPLYNATVRLQSGTIPAGLVGKPGLVNVMTHVYKTGGAKALMNGWVPSCAKIVPQAGVSFFVYEIVKTWLDGEEDARDDASIED</sequence>
<evidence type="ECO:0000256" key="8">
    <source>
        <dbReference type="PROSITE-ProRule" id="PRU00282"/>
    </source>
</evidence>
<dbReference type="AlphaFoldDB" id="C1MJG0"/>
<dbReference type="SUPFAM" id="SSF103506">
    <property type="entry name" value="Mitochondrial carrier"/>
    <property type="match status" value="1"/>
</dbReference>
<feature type="repeat" description="Solcar" evidence="8">
    <location>
        <begin position="175"/>
        <end position="265"/>
    </location>
</feature>
<dbReference type="PRINTS" id="PR00926">
    <property type="entry name" value="MITOCARRIER"/>
</dbReference>
<dbReference type="PANTHER" id="PTHR24089">
    <property type="entry name" value="SOLUTE CARRIER FAMILY 25"/>
    <property type="match status" value="1"/>
</dbReference>
<dbReference type="InterPro" id="IPR018108">
    <property type="entry name" value="MCP_transmembrane"/>
</dbReference>
<dbReference type="GO" id="GO:0005509">
    <property type="term" value="F:calcium ion binding"/>
    <property type="evidence" value="ECO:0007669"/>
    <property type="project" value="InterPro"/>
</dbReference>
<name>C1MJG0_MICPC</name>
<dbReference type="InterPro" id="IPR002048">
    <property type="entry name" value="EF_hand_dom"/>
</dbReference>
<dbReference type="PROSITE" id="PS50222">
    <property type="entry name" value="EF_HAND_2"/>
    <property type="match status" value="1"/>
</dbReference>
<dbReference type="CDD" id="cd00051">
    <property type="entry name" value="EFh"/>
    <property type="match status" value="1"/>
</dbReference>
<comment type="subcellular location">
    <subcellularLocation>
        <location evidence="1">Mitochondrion inner membrane</location>
        <topology evidence="1">Multi-pass membrane protein</topology>
    </subcellularLocation>
</comment>
<evidence type="ECO:0000256" key="10">
    <source>
        <dbReference type="SAM" id="Phobius"/>
    </source>
</evidence>
<feature type="domain" description="EF-hand" evidence="11">
    <location>
        <begin position="36"/>
        <end position="71"/>
    </location>
</feature>
<keyword evidence="2 9" id="KW-0813">Transport</keyword>
<evidence type="ECO:0000256" key="6">
    <source>
        <dbReference type="ARBA" id="ARBA00022989"/>
    </source>
</evidence>
<evidence type="ECO:0000256" key="4">
    <source>
        <dbReference type="ARBA" id="ARBA00022737"/>
    </source>
</evidence>